<feature type="region of interest" description="Disordered" evidence="1">
    <location>
        <begin position="51"/>
        <end position="70"/>
    </location>
</feature>
<dbReference type="AlphaFoldDB" id="A0A507AUD9"/>
<evidence type="ECO:0000313" key="2">
    <source>
        <dbReference type="EMBL" id="TPX11353.1"/>
    </source>
</evidence>
<proteinExistence type="predicted"/>
<name>A0A507AUD9_9PEZI</name>
<dbReference type="OrthoDB" id="3832365at2759"/>
<dbReference type="Proteomes" id="UP000319257">
    <property type="component" value="Unassembled WGS sequence"/>
</dbReference>
<dbReference type="InParanoid" id="A0A507AUD9"/>
<gene>
    <name evidence="2" type="ORF">E0L32_001171</name>
</gene>
<dbReference type="RefSeq" id="XP_030993064.1">
    <property type="nucleotide sequence ID" value="XM_031134514.1"/>
</dbReference>
<organism evidence="2 3">
    <name type="scientific">Thyridium curvatum</name>
    <dbReference type="NCBI Taxonomy" id="1093900"/>
    <lineage>
        <taxon>Eukaryota</taxon>
        <taxon>Fungi</taxon>
        <taxon>Dikarya</taxon>
        <taxon>Ascomycota</taxon>
        <taxon>Pezizomycotina</taxon>
        <taxon>Sordariomycetes</taxon>
        <taxon>Sordariomycetidae</taxon>
        <taxon>Thyridiales</taxon>
        <taxon>Thyridiaceae</taxon>
        <taxon>Thyridium</taxon>
    </lineage>
</organism>
<reference evidence="2 3" key="1">
    <citation type="submission" date="2019-06" db="EMBL/GenBank/DDBJ databases">
        <title>Draft genome sequence of the filamentous fungus Phialemoniopsis curvata isolated from diesel fuel.</title>
        <authorList>
            <person name="Varaljay V.A."/>
            <person name="Lyon W.J."/>
            <person name="Crouch A.L."/>
            <person name="Drake C.E."/>
            <person name="Hollomon J.M."/>
            <person name="Nadeau L.J."/>
            <person name="Nunn H.S."/>
            <person name="Stevenson B.S."/>
            <person name="Bojanowski C.L."/>
            <person name="Crookes-Goodson W.J."/>
        </authorList>
    </citation>
    <scope>NUCLEOTIDE SEQUENCE [LARGE SCALE GENOMIC DNA]</scope>
    <source>
        <strain evidence="2 3">D216</strain>
    </source>
</reference>
<accession>A0A507AUD9</accession>
<protein>
    <submittedName>
        <fullName evidence="2">Uncharacterized protein</fullName>
    </submittedName>
</protein>
<keyword evidence="3" id="KW-1185">Reference proteome</keyword>
<dbReference type="STRING" id="1093900.A0A507AUD9"/>
<dbReference type="EMBL" id="SKBQ01000004">
    <property type="protein sequence ID" value="TPX11353.1"/>
    <property type="molecule type" value="Genomic_DNA"/>
</dbReference>
<dbReference type="GeneID" id="41968618"/>
<comment type="caution">
    <text evidence="2">The sequence shown here is derived from an EMBL/GenBank/DDBJ whole genome shotgun (WGS) entry which is preliminary data.</text>
</comment>
<evidence type="ECO:0000313" key="3">
    <source>
        <dbReference type="Proteomes" id="UP000319257"/>
    </source>
</evidence>
<sequence>MSEQELTLGEHCVLSQVLFPVLLDAELTVIQGAVVELTQTDNGQYTATQKQLAQGTPPSQVEGQPSSSRAVNRDGQVTGYVDLASLELGVNVYVAGISLGNLYGQLQDGVGVKVDLLVVKGEIKFYLKNGNELWTYLDISISFDGSYNGDYKIVSL</sequence>
<evidence type="ECO:0000256" key="1">
    <source>
        <dbReference type="SAM" id="MobiDB-lite"/>
    </source>
</evidence>